<dbReference type="HAMAP" id="MF_00984">
    <property type="entry name" value="SSB"/>
    <property type="match status" value="1"/>
</dbReference>
<dbReference type="Proteomes" id="UP000714915">
    <property type="component" value="Unassembled WGS sequence"/>
</dbReference>
<dbReference type="EMBL" id="JAGQLF010000001">
    <property type="protein sequence ID" value="MCA9386417.1"/>
    <property type="molecule type" value="Genomic_DNA"/>
</dbReference>
<feature type="compositionally biased region" description="Basic and acidic residues" evidence="4">
    <location>
        <begin position="126"/>
        <end position="136"/>
    </location>
</feature>
<dbReference type="InterPro" id="IPR012340">
    <property type="entry name" value="NA-bd_OB-fold"/>
</dbReference>
<organism evidence="5 6">
    <name type="scientific">Candidatus Dojkabacteria bacterium</name>
    <dbReference type="NCBI Taxonomy" id="2099670"/>
    <lineage>
        <taxon>Bacteria</taxon>
        <taxon>Candidatus Dojkabacteria</taxon>
    </lineage>
</organism>
<evidence type="ECO:0000313" key="5">
    <source>
        <dbReference type="EMBL" id="MCA9386417.1"/>
    </source>
</evidence>
<dbReference type="PIRSF" id="PIRSF002070">
    <property type="entry name" value="SSB"/>
    <property type="match status" value="1"/>
</dbReference>
<name>A0A955L955_9BACT</name>
<reference evidence="5" key="2">
    <citation type="journal article" date="2021" name="Microbiome">
        <title>Successional dynamics and alternative stable states in a saline activated sludge microbial community over 9 years.</title>
        <authorList>
            <person name="Wang Y."/>
            <person name="Ye J."/>
            <person name="Ju F."/>
            <person name="Liu L."/>
            <person name="Boyd J.A."/>
            <person name="Deng Y."/>
            <person name="Parks D.H."/>
            <person name="Jiang X."/>
            <person name="Yin X."/>
            <person name="Woodcroft B.J."/>
            <person name="Tyson G.W."/>
            <person name="Hugenholtz P."/>
            <person name="Polz M.F."/>
            <person name="Zhang T."/>
        </authorList>
    </citation>
    <scope>NUCLEOTIDE SEQUENCE</scope>
    <source>
        <strain evidence="5">HKST-UBA09</strain>
    </source>
</reference>
<comment type="caution">
    <text evidence="5">The sequence shown here is derived from an EMBL/GenBank/DDBJ whole genome shotgun (WGS) entry which is preliminary data.</text>
</comment>
<protein>
    <recommendedName>
        <fullName evidence="2 3">Single-stranded DNA-binding protein</fullName>
        <shortName evidence="2">SSB</shortName>
    </recommendedName>
</protein>
<dbReference type="GO" id="GO:0006260">
    <property type="term" value="P:DNA replication"/>
    <property type="evidence" value="ECO:0007669"/>
    <property type="project" value="InterPro"/>
</dbReference>
<dbReference type="PROSITE" id="PS50935">
    <property type="entry name" value="SSB"/>
    <property type="match status" value="1"/>
</dbReference>
<dbReference type="NCBIfam" id="TIGR00621">
    <property type="entry name" value="ssb"/>
    <property type="match status" value="1"/>
</dbReference>
<evidence type="ECO:0000256" key="3">
    <source>
        <dbReference type="PIRNR" id="PIRNR002070"/>
    </source>
</evidence>
<keyword evidence="1 2" id="KW-0238">DNA-binding</keyword>
<dbReference type="PANTHER" id="PTHR10302">
    <property type="entry name" value="SINGLE-STRANDED DNA-BINDING PROTEIN"/>
    <property type="match status" value="1"/>
</dbReference>
<dbReference type="Pfam" id="PF00436">
    <property type="entry name" value="SSB"/>
    <property type="match status" value="1"/>
</dbReference>
<evidence type="ECO:0000256" key="1">
    <source>
        <dbReference type="ARBA" id="ARBA00023125"/>
    </source>
</evidence>
<dbReference type="GO" id="GO:0009295">
    <property type="term" value="C:nucleoid"/>
    <property type="evidence" value="ECO:0007669"/>
    <property type="project" value="TreeGrafter"/>
</dbReference>
<dbReference type="GO" id="GO:0003697">
    <property type="term" value="F:single-stranded DNA binding"/>
    <property type="evidence" value="ECO:0007669"/>
    <property type="project" value="UniProtKB-UniRule"/>
</dbReference>
<gene>
    <name evidence="5" type="primary">ssb</name>
    <name evidence="5" type="ORF">KC669_00100</name>
</gene>
<dbReference type="CDD" id="cd04496">
    <property type="entry name" value="SSB_OBF"/>
    <property type="match status" value="1"/>
</dbReference>
<evidence type="ECO:0000256" key="2">
    <source>
        <dbReference type="HAMAP-Rule" id="MF_00984"/>
    </source>
</evidence>
<proteinExistence type="inferred from homology"/>
<dbReference type="Gene3D" id="2.40.50.140">
    <property type="entry name" value="Nucleic acid-binding proteins"/>
    <property type="match status" value="1"/>
</dbReference>
<comment type="subunit">
    <text evidence="2">Homotetramer.</text>
</comment>
<evidence type="ECO:0000256" key="4">
    <source>
        <dbReference type="SAM" id="MobiDB-lite"/>
    </source>
</evidence>
<sequence length="167" mass="18463">MAKSRSLNKVILIGNLTRDPILRESSNGVVVCTFGVATNTSWKDGDGNVQERAEFHNIVAFNKLAEICAQVLSTGMLVYVEGELRTRAKTKDDGERYYKTEIKLNDMLLLNSKDRSPVGVDAAKVAGDDLMEKTGEDNLPEENLEGSDEPAQTEEDSDDEFDAKDLF</sequence>
<feature type="compositionally biased region" description="Acidic residues" evidence="4">
    <location>
        <begin position="138"/>
        <end position="167"/>
    </location>
</feature>
<accession>A0A955L955</accession>
<comment type="caution">
    <text evidence="2">Lacks conserved residue(s) required for the propagation of feature annotation.</text>
</comment>
<evidence type="ECO:0000313" key="6">
    <source>
        <dbReference type="Proteomes" id="UP000714915"/>
    </source>
</evidence>
<dbReference type="AlphaFoldDB" id="A0A955L955"/>
<dbReference type="InterPro" id="IPR000424">
    <property type="entry name" value="Primosome_PriB/ssb"/>
</dbReference>
<feature type="region of interest" description="Disordered" evidence="4">
    <location>
        <begin position="122"/>
        <end position="167"/>
    </location>
</feature>
<dbReference type="InterPro" id="IPR011344">
    <property type="entry name" value="ssDNA-bd"/>
</dbReference>
<reference evidence="5" key="1">
    <citation type="submission" date="2020-04" db="EMBL/GenBank/DDBJ databases">
        <authorList>
            <person name="Zhang T."/>
        </authorList>
    </citation>
    <scope>NUCLEOTIDE SEQUENCE</scope>
    <source>
        <strain evidence="5">HKST-UBA09</strain>
    </source>
</reference>
<dbReference type="PANTHER" id="PTHR10302:SF27">
    <property type="entry name" value="SINGLE-STRANDED DNA-BINDING PROTEIN"/>
    <property type="match status" value="1"/>
</dbReference>
<dbReference type="SUPFAM" id="SSF50249">
    <property type="entry name" value="Nucleic acid-binding proteins"/>
    <property type="match status" value="1"/>
</dbReference>